<dbReference type="EMBL" id="QMKK01000044">
    <property type="protein sequence ID" value="RAX39906.1"/>
    <property type="molecule type" value="Genomic_DNA"/>
</dbReference>
<accession>A0A329Y8Y3</accession>
<comment type="caution">
    <text evidence="2">The sequence shown here is derived from an EMBL/GenBank/DDBJ whole genome shotgun (WGS) entry which is preliminary data.</text>
</comment>
<dbReference type="InterPro" id="IPR038186">
    <property type="entry name" value="CHAD_dom_sf"/>
</dbReference>
<dbReference type="AlphaFoldDB" id="A0A329Y8Y3"/>
<dbReference type="SMART" id="SM00880">
    <property type="entry name" value="CHAD"/>
    <property type="match status" value="1"/>
</dbReference>
<evidence type="ECO:0000259" key="1">
    <source>
        <dbReference type="PROSITE" id="PS51708"/>
    </source>
</evidence>
<evidence type="ECO:0000313" key="2">
    <source>
        <dbReference type="EMBL" id="RAX39906.1"/>
    </source>
</evidence>
<organism evidence="2 3">
    <name type="scientific">Rhizobium tropici</name>
    <dbReference type="NCBI Taxonomy" id="398"/>
    <lineage>
        <taxon>Bacteria</taxon>
        <taxon>Pseudomonadati</taxon>
        <taxon>Pseudomonadota</taxon>
        <taxon>Alphaproteobacteria</taxon>
        <taxon>Hyphomicrobiales</taxon>
        <taxon>Rhizobiaceae</taxon>
        <taxon>Rhizobium/Agrobacterium group</taxon>
        <taxon>Rhizobium</taxon>
    </lineage>
</organism>
<dbReference type="PANTHER" id="PTHR39339">
    <property type="entry name" value="SLR1444 PROTEIN"/>
    <property type="match status" value="1"/>
</dbReference>
<sequence>MSYRVRPDRALDGEVHKAATHQLGKAIAVLTDRPQGLHEAVHAARKNIKRVRALYRLIAPIAREFQQHENDRLRDMARSLSGLRDATALIEASHYLQTTAKSEDELQALSRVTDVLTSRRDRLAEAETDLESKARLAITTCNEALETLKDVSFEARRRDAAGLFQKGWRKNLRKAVQALSECHVEAAHAECFHDLRKRSQDYWMHHMLLRDVWPAAMHAKQLEAKILVDVLGRYLDMSMLADVADREPHLFNGSDDHARLLEAIISRQQAAREEALNRACWVFADKPEREARTIKRLWLEAVD</sequence>
<dbReference type="Gene3D" id="1.40.20.10">
    <property type="entry name" value="CHAD domain"/>
    <property type="match status" value="1"/>
</dbReference>
<evidence type="ECO:0000313" key="3">
    <source>
        <dbReference type="Proteomes" id="UP000251205"/>
    </source>
</evidence>
<dbReference type="PANTHER" id="PTHR39339:SF1">
    <property type="entry name" value="CHAD DOMAIN-CONTAINING PROTEIN"/>
    <property type="match status" value="1"/>
</dbReference>
<dbReference type="Pfam" id="PF05235">
    <property type="entry name" value="CHAD"/>
    <property type="match status" value="1"/>
</dbReference>
<feature type="domain" description="CHAD" evidence="1">
    <location>
        <begin position="8"/>
        <end position="288"/>
    </location>
</feature>
<dbReference type="PROSITE" id="PS51708">
    <property type="entry name" value="CHAD"/>
    <property type="match status" value="1"/>
</dbReference>
<dbReference type="OrthoDB" id="9810907at2"/>
<proteinExistence type="predicted"/>
<protein>
    <submittedName>
        <fullName evidence="2">Metal-binding protein</fullName>
    </submittedName>
</protein>
<gene>
    <name evidence="2" type="ORF">DQ393_18785</name>
</gene>
<reference evidence="2 3" key="1">
    <citation type="submission" date="2018-06" db="EMBL/GenBank/DDBJ databases">
        <title>Whole Genome Sequence of an efficient microsymbiont, Rhizobium tropici.</title>
        <authorList>
            <person name="Srinivasan R."/>
            <person name="Singh H.V."/>
            <person name="Srivastava R."/>
            <person name="Kumari B."/>
            <person name="Radhakrishna A."/>
        </authorList>
    </citation>
    <scope>NUCLEOTIDE SEQUENCE [LARGE SCALE GENOMIC DNA]</scope>
    <source>
        <strain evidence="2 3">IGFRI Rhizo-19</strain>
    </source>
</reference>
<dbReference type="InterPro" id="IPR007899">
    <property type="entry name" value="CHAD_dom"/>
</dbReference>
<name>A0A329Y8Y3_RHITR</name>
<dbReference type="Proteomes" id="UP000251205">
    <property type="component" value="Unassembled WGS sequence"/>
</dbReference>
<dbReference type="RefSeq" id="WP_112343259.1">
    <property type="nucleotide sequence ID" value="NZ_QMKK01000044.1"/>
</dbReference>